<dbReference type="Pfam" id="PF00698">
    <property type="entry name" value="Acyl_transf_1"/>
    <property type="match status" value="1"/>
</dbReference>
<dbReference type="SMART" id="SM00826">
    <property type="entry name" value="PKS_DH"/>
    <property type="match status" value="1"/>
</dbReference>
<dbReference type="InterPro" id="IPR036291">
    <property type="entry name" value="NAD(P)-bd_dom_sf"/>
</dbReference>
<dbReference type="InterPro" id="IPR014031">
    <property type="entry name" value="Ketoacyl_synth_C"/>
</dbReference>
<dbReference type="InterPro" id="IPR020806">
    <property type="entry name" value="PKS_PP-bd"/>
</dbReference>
<evidence type="ECO:0008006" key="13">
    <source>
        <dbReference type="Google" id="ProtNLM"/>
    </source>
</evidence>
<organism evidence="11 12">
    <name type="scientific">Adineta steineri</name>
    <dbReference type="NCBI Taxonomy" id="433720"/>
    <lineage>
        <taxon>Eukaryota</taxon>
        <taxon>Metazoa</taxon>
        <taxon>Spiralia</taxon>
        <taxon>Gnathifera</taxon>
        <taxon>Rotifera</taxon>
        <taxon>Eurotatoria</taxon>
        <taxon>Bdelloidea</taxon>
        <taxon>Adinetida</taxon>
        <taxon>Adinetidae</taxon>
        <taxon>Adineta</taxon>
    </lineage>
</organism>
<evidence type="ECO:0000256" key="1">
    <source>
        <dbReference type="ARBA" id="ARBA00022450"/>
    </source>
</evidence>
<dbReference type="Gene3D" id="3.30.70.3290">
    <property type="match status" value="1"/>
</dbReference>
<dbReference type="InterPro" id="IPR016039">
    <property type="entry name" value="Thiolase-like"/>
</dbReference>
<dbReference type="InterPro" id="IPR013968">
    <property type="entry name" value="PKS_KR"/>
</dbReference>
<dbReference type="InterPro" id="IPR020841">
    <property type="entry name" value="PKS_Beta-ketoAc_synthase_dom"/>
</dbReference>
<dbReference type="InterPro" id="IPR049900">
    <property type="entry name" value="PKS_mFAS_DH"/>
</dbReference>
<keyword evidence="3" id="KW-0808">Transferase</keyword>
<dbReference type="GO" id="GO:0031177">
    <property type="term" value="F:phosphopantetheine binding"/>
    <property type="evidence" value="ECO:0007669"/>
    <property type="project" value="InterPro"/>
</dbReference>
<dbReference type="InterPro" id="IPR036736">
    <property type="entry name" value="ACP-like_sf"/>
</dbReference>
<dbReference type="GO" id="GO:0004315">
    <property type="term" value="F:3-oxoacyl-[acyl-carrier-protein] synthase activity"/>
    <property type="evidence" value="ECO:0007669"/>
    <property type="project" value="InterPro"/>
</dbReference>
<dbReference type="InterPro" id="IPR049552">
    <property type="entry name" value="PKS_DH_N"/>
</dbReference>
<dbReference type="InterPro" id="IPR020843">
    <property type="entry name" value="ER"/>
</dbReference>
<dbReference type="Pfam" id="PF23297">
    <property type="entry name" value="ACP_SdgA_C"/>
    <property type="match status" value="1"/>
</dbReference>
<dbReference type="Gene3D" id="3.10.129.110">
    <property type="entry name" value="Polyketide synthase dehydratase"/>
    <property type="match status" value="1"/>
</dbReference>
<protein>
    <recommendedName>
        <fullName evidence="13">Polyketide synthase</fullName>
    </recommendedName>
</protein>
<dbReference type="GO" id="GO:0016491">
    <property type="term" value="F:oxidoreductase activity"/>
    <property type="evidence" value="ECO:0007669"/>
    <property type="project" value="InterPro"/>
</dbReference>
<dbReference type="Pfam" id="PF00109">
    <property type="entry name" value="ketoacyl-synt"/>
    <property type="match status" value="1"/>
</dbReference>
<keyword evidence="6" id="KW-0012">Acyltransferase</keyword>
<evidence type="ECO:0000256" key="5">
    <source>
        <dbReference type="ARBA" id="ARBA00023268"/>
    </source>
</evidence>
<dbReference type="PROSITE" id="PS00606">
    <property type="entry name" value="KS3_1"/>
    <property type="match status" value="1"/>
</dbReference>
<dbReference type="InterPro" id="IPR018201">
    <property type="entry name" value="Ketoacyl_synth_AS"/>
</dbReference>
<dbReference type="Pfam" id="PF02801">
    <property type="entry name" value="Ketoacyl-synt_C"/>
    <property type="match status" value="1"/>
</dbReference>
<evidence type="ECO:0000313" key="12">
    <source>
        <dbReference type="Proteomes" id="UP000663845"/>
    </source>
</evidence>
<accession>A0A814HFY8</accession>
<proteinExistence type="predicted"/>
<dbReference type="InterPro" id="IPR001227">
    <property type="entry name" value="Ac_transferase_dom_sf"/>
</dbReference>
<reference evidence="11" key="1">
    <citation type="submission" date="2021-02" db="EMBL/GenBank/DDBJ databases">
        <authorList>
            <person name="Nowell W R."/>
        </authorList>
    </citation>
    <scope>NUCLEOTIDE SEQUENCE</scope>
</reference>
<feature type="active site" description="Proton acceptor; for dehydratase activity" evidence="7">
    <location>
        <position position="997"/>
    </location>
</feature>
<dbReference type="SUPFAM" id="SSF47336">
    <property type="entry name" value="ACP-like"/>
    <property type="match status" value="1"/>
</dbReference>
<dbReference type="SMART" id="SM00829">
    <property type="entry name" value="PKS_ER"/>
    <property type="match status" value="1"/>
</dbReference>
<evidence type="ECO:0000256" key="7">
    <source>
        <dbReference type="PROSITE-ProRule" id="PRU01363"/>
    </source>
</evidence>
<feature type="region of interest" description="C-terminal hotdog fold" evidence="7">
    <location>
        <begin position="1138"/>
        <end position="1292"/>
    </location>
</feature>
<dbReference type="SUPFAM" id="SSF50129">
    <property type="entry name" value="GroES-like"/>
    <property type="match status" value="1"/>
</dbReference>
<dbReference type="Gene3D" id="3.40.47.10">
    <property type="match status" value="1"/>
</dbReference>
<dbReference type="InterPro" id="IPR014043">
    <property type="entry name" value="Acyl_transferase_dom"/>
</dbReference>
<keyword evidence="2" id="KW-0597">Phosphoprotein</keyword>
<dbReference type="InterPro" id="IPR029063">
    <property type="entry name" value="SAM-dependent_MTases_sf"/>
</dbReference>
<dbReference type="SMART" id="SM00827">
    <property type="entry name" value="PKS_AT"/>
    <property type="match status" value="1"/>
</dbReference>
<evidence type="ECO:0000313" key="11">
    <source>
        <dbReference type="EMBL" id="CAF1010410.1"/>
    </source>
</evidence>
<dbReference type="SMART" id="SM00825">
    <property type="entry name" value="PKS_KS"/>
    <property type="match status" value="1"/>
</dbReference>
<dbReference type="SUPFAM" id="SSF53335">
    <property type="entry name" value="S-adenosyl-L-methionine-dependent methyltransferases"/>
    <property type="match status" value="1"/>
</dbReference>
<dbReference type="Pfam" id="PF14765">
    <property type="entry name" value="PS-DH"/>
    <property type="match status" value="1"/>
</dbReference>
<dbReference type="InterPro" id="IPR050444">
    <property type="entry name" value="Polyketide_Synthase"/>
</dbReference>
<dbReference type="SUPFAM" id="SSF55048">
    <property type="entry name" value="Probable ACP-binding domain of malonyl-CoA ACP transacylase"/>
    <property type="match status" value="1"/>
</dbReference>
<dbReference type="PROSITE" id="PS52019">
    <property type="entry name" value="PKS_MFAS_DH"/>
    <property type="match status" value="1"/>
</dbReference>
<evidence type="ECO:0000259" key="9">
    <source>
        <dbReference type="PROSITE" id="PS52004"/>
    </source>
</evidence>
<dbReference type="InterPro" id="IPR016035">
    <property type="entry name" value="Acyl_Trfase/lysoPLipase"/>
</dbReference>
<keyword evidence="1" id="KW-0596">Phosphopantetheine</keyword>
<keyword evidence="4" id="KW-0521">NADP</keyword>
<dbReference type="Pfam" id="PF08240">
    <property type="entry name" value="ADH_N"/>
    <property type="match status" value="1"/>
</dbReference>
<feature type="domain" description="PKS/mFAS DH" evidence="10">
    <location>
        <begin position="964"/>
        <end position="1292"/>
    </location>
</feature>
<sequence>MLTINTPLEPVAIVGIACEFAGDIHTPNDLWHALDESRDVGSAIPRDRVNFESYCAHMFNMDNHEQFHEKLIRAGYFLSNKQWDMFDARFFGLSDAEAGSIDPCHRLLMLKFVHLLDDAGYTIDQMNGSRTSVHIGQFSADHTYTTFRMKPEHRSRFHGPNGFLYNAAARLSYHFNLQGPSVSMDVACSSSLNALHLAMQVLRAHEADMAVCGGVNSFYSPENFLLNSITGAQSPDGRSRSFSVDANGYAKGEGLGLLLLKRLTDAERDGDRIYCILRDALSSHDGNEDKTSFFVPSGVGQARLLTEIYSRTKFDPRQIFYVEAHGTGTPVGDPIEANCLGRFFNRSSLDPPLLIGSVKSNLGHTEGAAGVASLIKVAMCMYHRTIPPSMQFTTMNPKIEAQRYNLHVVQHSVPFPPHRTAEPIAIGINSFGMGGSTAHAIVEEYQPITTPTINEHTYGHHTENQRENKQYFIFVFSTKSRQSLNDQLIQFNRWLETKLVNNIDDDQAFLQRISQQLLLKRTISYQHLAIFVFLNRQQLQEQINAFLTEQTLAGFSIVSRPTIPLSQKICFVFSGQGPQWWSMGRQLYESEPVFNKWINLIDEEMTKINNDEWRLLEELIEKKNEQESRINDTNIAQPTIFAIQVALAALLVSWNIYPSAIISHSAGDQAAAFVAGRLTLQEAVRVVYHRSRLQNRNTRQGGRMLAISMSEEEVKQKLLQGIEHLVSVAVVNSPRSVTLSGDEKTIDELQQILTKFHPNVFKARLRIENAFHSHQMDRFDIEKEMLSSLKDIGGLSLIDPQHMFHPRCAQAYLYSSVVGGRLSDETPVDARYWWSNVRQCVQFYDAIRSIINDGNVGIFLELSPHPVLATSIQECYQSIDQQPLILPTLKRKENEQITLLTSLTQLTTSSHVWQHYFHTRNVLPMKENEQLFDDFPLYSFHLVPCWYESKDAVIKRLANRIPIHPLLGVRQLTGQTSATWKSLININLPKYAYLKDHKIQDNILFPAVAYLELATAACHQLLLPTTDDKQPTIIFEQVRFVKALVLTEHELTEVFTQIIMPMREWYIYSRPWSSAGPNCVHSSGMASIDMINSFLDQHTLSEYSLNEFTLHAHGQIEINNITQQKSTTLLNIDTTHYTWSTHDMTNVYNHLSTRGYQYGSSFQNIQSLQGTASSVVAQLSNNVSAINDLSSYHLLHPTSMDACLHPLLTLLPGFDTTFIPVSVQKIVNKGKLNLSYSNLEVRGKYHDNISGLGQEGTYTLDLLILPIDSNTEEPMFTFESVTLQQISGAQSGRWTLEKSIFDKLNNTVDLPNVDHRKYVDSLVKDYCMKQVWNDSPIITSVADLFPSPEKILNSKIDNVSNQDLVESIEPFNKLAAYYAQQSLKELDLSLVDDQYRPLLNTCHLLISLSSEQVTLHSIQLRLMQLLDRFPRLEPILTLLNAYGSRLKTIFTGQESGVDVFLGNDDTGRILQQVKNIMSANKTQMVFDAIDQYLRVEHKRNSYGSLSHYRLRLCWFASSECSDVLPILDLLLNLSRHTDLWIDFHYANMDTTQLTQAEQIFEARLADQTRFSITYDQTLDLFNSETLAKIPIESFDIIFAANQLPRNEDLAESLINLRRLLAPNGLLLLLELIGVPLYFDLILGLLDQWWSSYNDTRALNDIQQWITVLKQIGGFTTITPIWNQYESTLIIAQKTMSHEILQTLDERKHQRWLLFAKNDVESLGKNMISFLPCTNYQFFDIHNSATEIIRSTIEQMITTYTQLYIVFAWPLEQVLLDDNSDLAFKQHEEIMCSTLSLILQTIHTKSPHFYPFVFVLTHHAQLNIGSDCNIITSPIIGLARSLMIEYEQHRLKLIDLQAPLTSISTPVFVRALIQHMMSSRYSNNTSEIVMHLDTNENQVRHITWHYEMLQKHDEKEKKLELEQICIIPRQDADQQPFRLHVAPSRLLNDLTWIQDDIEKELLPGMIEVRVHCVGINFRDVLKVRSLYPHTRTFAQPNEDQPYANRDAEPGSDFVGTIVRVCPTVSFQLGDQVVGFCPRGVFHSHIIVHSSVVIRIPHECPLTDEQLSGMPIPCLTAIYSLKYRVHLQSHHTILIHAATGGAGQICIQYCQWIGARILATAGTEDKRRFLREHYGIEYVFNSRDTSFVNGVRSILPNGVDVVINSLSGSLLKESIKLLAYHGHFVEWGKRDVFDKSQLSLFDLRSDCSFHVIDLASVADQQLPICTVMLQEMIDLFTQGKLKSIEPTVIYEPSQVIEAFMRWNSAKTMGKAVVRLTSSDQPLHLNIKQLKKLPKDNDIMFPLNVCNDGTILISGGFGGLGLTMSRWMIEKRGVKRIALMSRRTLIELEQPSNPQYDDWLRLKRTVNEYNAHVDVVQADVTNLQQSQLSLFDLRSDCSFHVIDLALLGDQQYPMCRMMLQEMVDLLTQGKLRAIEPTVIFEPYQVIEAMGWNSAQTMGKAVIRLISSEQPLHLNIKQLKNLLEDNDIMFPSNVCINGTILISGGFGGLGLTMSRWMIEKRGVRHITLMSRRTLVELEQSSNPQYDDWLRLKRTVNEYNAYVDVVQADVTNFQQVHNLIVRLNQSSYPVRGIIHSAVIAEDRTLNNLTQEHITRVLAPKARGAWILHQVTQLTHTPLHFFIMFSSIRNHLLELASAGYNAGNQFLDALAHYRMQKLNLPALSISLPAVSGAGMFHRQREWLTSFQTTQGFELVPTMVVFELIERFHKHQNSCPCPIIFAVNWQTLYERRHKLATFQLAQIAQQRFVEMKLSNTSVSSRIDGTANSDLNQKETIIERTQEAVARLLGAVSVDRILTDRSLVSQGMDSLAAISLYNWLGQEIGVYIPLVDLLQGYSIKTIATVIYNKLHEQQQVTTAIAKEHNVDSGLIDENNIKLSNTSIHNSTENIICLQRPLQNNSSILFYISEQPITNTDESFALFMHKLSIQQSEIVTATIYVIQIPLTISDTSTSANAQNMISQMRHIQPRGPYQLVTNRNKQEEIIAREMIQQLNNHSMIIDVRLFLLDD</sequence>
<dbReference type="Proteomes" id="UP000663845">
    <property type="component" value="Unassembled WGS sequence"/>
</dbReference>
<evidence type="ECO:0000256" key="2">
    <source>
        <dbReference type="ARBA" id="ARBA00022553"/>
    </source>
</evidence>
<dbReference type="InterPro" id="IPR042104">
    <property type="entry name" value="PKS_dehydratase_sf"/>
</dbReference>
<dbReference type="InterPro" id="IPR011032">
    <property type="entry name" value="GroES-like_sf"/>
</dbReference>
<dbReference type="Pfam" id="PF21089">
    <property type="entry name" value="PKS_DH_N"/>
    <property type="match status" value="1"/>
</dbReference>
<keyword evidence="5" id="KW-0511">Multifunctional enzyme</keyword>
<dbReference type="SMART" id="SM00823">
    <property type="entry name" value="PKS_PP"/>
    <property type="match status" value="1"/>
</dbReference>
<dbReference type="PROSITE" id="PS50075">
    <property type="entry name" value="CARRIER"/>
    <property type="match status" value="1"/>
</dbReference>
<dbReference type="Gene3D" id="3.90.180.10">
    <property type="entry name" value="Medium-chain alcohol dehydrogenases, catalytic domain"/>
    <property type="match status" value="1"/>
</dbReference>
<dbReference type="Pfam" id="PF08659">
    <property type="entry name" value="KR"/>
    <property type="match status" value="2"/>
</dbReference>
<dbReference type="InterPro" id="IPR014030">
    <property type="entry name" value="Ketoacyl_synth_N"/>
</dbReference>
<name>A0A814HFY8_9BILA</name>
<dbReference type="CDD" id="cd05195">
    <property type="entry name" value="enoyl_red"/>
    <property type="match status" value="1"/>
</dbReference>
<dbReference type="PANTHER" id="PTHR45681:SF6">
    <property type="entry name" value="POLYKETIDE SYNTHASE 37"/>
    <property type="match status" value="1"/>
</dbReference>
<evidence type="ECO:0000256" key="3">
    <source>
        <dbReference type="ARBA" id="ARBA00022679"/>
    </source>
</evidence>
<dbReference type="InterPro" id="IPR020807">
    <property type="entry name" value="PKS_DH"/>
</dbReference>
<dbReference type="InterPro" id="IPR009081">
    <property type="entry name" value="PP-bd_ACP"/>
</dbReference>
<evidence type="ECO:0000256" key="6">
    <source>
        <dbReference type="ARBA" id="ARBA00023315"/>
    </source>
</evidence>
<feature type="active site" description="Proton donor; for dehydratase activity" evidence="7">
    <location>
        <position position="1201"/>
    </location>
</feature>
<dbReference type="GO" id="GO:0044550">
    <property type="term" value="P:secondary metabolite biosynthetic process"/>
    <property type="evidence" value="ECO:0007669"/>
    <property type="project" value="UniProtKB-ARBA"/>
</dbReference>
<dbReference type="Pfam" id="PF16197">
    <property type="entry name" value="KAsynt_C_assoc"/>
    <property type="match status" value="1"/>
</dbReference>
<dbReference type="PROSITE" id="PS52004">
    <property type="entry name" value="KS3_2"/>
    <property type="match status" value="1"/>
</dbReference>
<dbReference type="SUPFAM" id="SSF53901">
    <property type="entry name" value="Thiolase-like"/>
    <property type="match status" value="1"/>
</dbReference>
<dbReference type="SUPFAM" id="SSF51735">
    <property type="entry name" value="NAD(P)-binding Rossmann-fold domains"/>
    <property type="match status" value="3"/>
</dbReference>
<dbReference type="Gene3D" id="3.40.366.10">
    <property type="entry name" value="Malonyl-Coenzyme A Acyl Carrier Protein, domain 2"/>
    <property type="match status" value="1"/>
</dbReference>
<feature type="domain" description="Ketosynthase family 3 (KS3)" evidence="9">
    <location>
        <begin position="8"/>
        <end position="444"/>
    </location>
</feature>
<dbReference type="Pfam" id="PF00107">
    <property type="entry name" value="ADH_zinc_N"/>
    <property type="match status" value="1"/>
</dbReference>
<gene>
    <name evidence="11" type="ORF">JYZ213_LOCUS16499</name>
</gene>
<dbReference type="SMART" id="SM00822">
    <property type="entry name" value="PKS_KR"/>
    <property type="match status" value="1"/>
</dbReference>
<dbReference type="SUPFAM" id="SSF52151">
    <property type="entry name" value="FabD/lysophospholipase-like"/>
    <property type="match status" value="1"/>
</dbReference>
<dbReference type="GO" id="GO:0006633">
    <property type="term" value="P:fatty acid biosynthetic process"/>
    <property type="evidence" value="ECO:0007669"/>
    <property type="project" value="UniProtKB-UniPathway"/>
</dbReference>
<dbReference type="InterPro" id="IPR049551">
    <property type="entry name" value="PKS_DH_C"/>
</dbReference>
<dbReference type="InterPro" id="IPR032821">
    <property type="entry name" value="PKS_assoc"/>
</dbReference>
<dbReference type="EMBL" id="CAJNOG010000148">
    <property type="protein sequence ID" value="CAF1010410.1"/>
    <property type="molecule type" value="Genomic_DNA"/>
</dbReference>
<comment type="caution">
    <text evidence="11">The sequence shown here is derived from an EMBL/GenBank/DDBJ whole genome shotgun (WGS) entry which is preliminary data.</text>
</comment>
<dbReference type="InterPro" id="IPR013154">
    <property type="entry name" value="ADH-like_N"/>
</dbReference>
<dbReference type="PANTHER" id="PTHR45681">
    <property type="entry name" value="POLYKETIDE SYNTHASE 44-RELATED"/>
    <property type="match status" value="1"/>
</dbReference>
<dbReference type="Gene3D" id="3.40.50.150">
    <property type="entry name" value="Vaccinia Virus protein VP39"/>
    <property type="match status" value="1"/>
</dbReference>
<dbReference type="InterPro" id="IPR016036">
    <property type="entry name" value="Malonyl_transacylase_ACP-bd"/>
</dbReference>
<dbReference type="InterPro" id="IPR057326">
    <property type="entry name" value="KR_dom"/>
</dbReference>
<dbReference type="UniPathway" id="UPA00094"/>
<feature type="domain" description="Carrier" evidence="8">
    <location>
        <begin position="2787"/>
        <end position="2862"/>
    </location>
</feature>
<evidence type="ECO:0000259" key="10">
    <source>
        <dbReference type="PROSITE" id="PS52019"/>
    </source>
</evidence>
<dbReference type="CDD" id="cd00833">
    <property type="entry name" value="PKS"/>
    <property type="match status" value="1"/>
</dbReference>
<dbReference type="InterPro" id="IPR013149">
    <property type="entry name" value="ADH-like_C"/>
</dbReference>
<dbReference type="Gene3D" id="1.10.1200.10">
    <property type="entry name" value="ACP-like"/>
    <property type="match status" value="1"/>
</dbReference>
<evidence type="ECO:0000256" key="4">
    <source>
        <dbReference type="ARBA" id="ARBA00022857"/>
    </source>
</evidence>
<dbReference type="Gene3D" id="3.40.50.720">
    <property type="entry name" value="NAD(P)-binding Rossmann-like Domain"/>
    <property type="match status" value="3"/>
</dbReference>
<feature type="region of interest" description="N-terminal hotdog fold" evidence="7">
    <location>
        <begin position="964"/>
        <end position="1123"/>
    </location>
</feature>
<evidence type="ECO:0000259" key="8">
    <source>
        <dbReference type="PROSITE" id="PS50075"/>
    </source>
</evidence>